<evidence type="ECO:0000256" key="11">
    <source>
        <dbReference type="ARBA" id="ARBA00047904"/>
    </source>
</evidence>
<keyword evidence="8" id="KW-0648">Protein biosynthesis</keyword>
<dbReference type="KEGG" id="tan:TA04845"/>
<dbReference type="GO" id="GO:0017101">
    <property type="term" value="C:aminoacyl-tRNA synthetase multienzyme complex"/>
    <property type="evidence" value="ECO:0007669"/>
    <property type="project" value="TreeGrafter"/>
</dbReference>
<dbReference type="InterPro" id="IPR004365">
    <property type="entry name" value="NA-bd_OB_tRNA"/>
</dbReference>
<keyword evidence="5 14" id="KW-0436">Ligase</keyword>
<evidence type="ECO:0000313" key="14">
    <source>
        <dbReference type="EMBL" id="CAI75711.1"/>
    </source>
</evidence>
<evidence type="ECO:0000256" key="4">
    <source>
        <dbReference type="ARBA" id="ARBA00022490"/>
    </source>
</evidence>
<dbReference type="VEuPathDB" id="PiroplasmaDB:TA04845"/>
<dbReference type="eggNOG" id="KOG0556">
    <property type="taxonomic scope" value="Eukaryota"/>
</dbReference>
<feature type="region of interest" description="Disordered" evidence="12">
    <location>
        <begin position="606"/>
        <end position="629"/>
    </location>
</feature>
<dbReference type="Gene3D" id="2.40.50.140">
    <property type="entry name" value="Nucleic acid-binding proteins"/>
    <property type="match status" value="1"/>
</dbReference>
<dbReference type="EMBL" id="CR940352">
    <property type="protein sequence ID" value="CAI75711.1"/>
    <property type="molecule type" value="Genomic_DNA"/>
</dbReference>
<evidence type="ECO:0000256" key="5">
    <source>
        <dbReference type="ARBA" id="ARBA00022598"/>
    </source>
</evidence>
<dbReference type="SUPFAM" id="SSF50249">
    <property type="entry name" value="Nucleic acid-binding proteins"/>
    <property type="match status" value="1"/>
</dbReference>
<feature type="region of interest" description="Disordered" evidence="12">
    <location>
        <begin position="417"/>
        <end position="487"/>
    </location>
</feature>
<keyword evidence="6" id="KW-0547">Nucleotide-binding</keyword>
<dbReference type="AlphaFoldDB" id="Q4UBU0"/>
<dbReference type="STRING" id="5874.Q4UBU0"/>
<dbReference type="InterPro" id="IPR002312">
    <property type="entry name" value="Asp/Asn-tRNA-synth_IIb"/>
</dbReference>
<dbReference type="OrthoDB" id="372395at2759"/>
<comment type="catalytic activity">
    <reaction evidence="11">
        <text>tRNA(Asp) + L-aspartate + ATP = L-aspartyl-tRNA(Asp) + AMP + diphosphate</text>
        <dbReference type="Rhea" id="RHEA:19649"/>
        <dbReference type="Rhea" id="RHEA-COMP:9660"/>
        <dbReference type="Rhea" id="RHEA-COMP:9678"/>
        <dbReference type="ChEBI" id="CHEBI:29991"/>
        <dbReference type="ChEBI" id="CHEBI:30616"/>
        <dbReference type="ChEBI" id="CHEBI:33019"/>
        <dbReference type="ChEBI" id="CHEBI:78442"/>
        <dbReference type="ChEBI" id="CHEBI:78516"/>
        <dbReference type="ChEBI" id="CHEBI:456215"/>
        <dbReference type="EC" id="6.1.1.12"/>
    </reaction>
</comment>
<dbReference type="PRINTS" id="PR01042">
    <property type="entry name" value="TRNASYNTHASP"/>
</dbReference>
<gene>
    <name evidence="14" type="ORF">TA04845</name>
</gene>
<evidence type="ECO:0000256" key="7">
    <source>
        <dbReference type="ARBA" id="ARBA00022840"/>
    </source>
</evidence>
<feature type="compositionally biased region" description="Low complexity" evidence="12">
    <location>
        <begin position="468"/>
        <end position="479"/>
    </location>
</feature>
<dbReference type="CDD" id="cd04320">
    <property type="entry name" value="AspRS_cyto_N"/>
    <property type="match status" value="1"/>
</dbReference>
<organism evidence="14 15">
    <name type="scientific">Theileria annulata</name>
    <dbReference type="NCBI Taxonomy" id="5874"/>
    <lineage>
        <taxon>Eukaryota</taxon>
        <taxon>Sar</taxon>
        <taxon>Alveolata</taxon>
        <taxon>Apicomplexa</taxon>
        <taxon>Aconoidasida</taxon>
        <taxon>Piroplasmida</taxon>
        <taxon>Theileriidae</taxon>
        <taxon>Theileria</taxon>
    </lineage>
</organism>
<dbReference type="Gene3D" id="3.30.930.10">
    <property type="entry name" value="Bira Bifunctional Protein, Domain 2"/>
    <property type="match status" value="1"/>
</dbReference>
<dbReference type="GO" id="GO:0006422">
    <property type="term" value="P:aspartyl-tRNA aminoacylation"/>
    <property type="evidence" value="ECO:0007669"/>
    <property type="project" value="InterPro"/>
</dbReference>
<evidence type="ECO:0000256" key="8">
    <source>
        <dbReference type="ARBA" id="ARBA00022917"/>
    </source>
</evidence>
<name>Q4UBU0_THEAN</name>
<dbReference type="InParanoid" id="Q4UBU0"/>
<dbReference type="Pfam" id="PF00152">
    <property type="entry name" value="tRNA-synt_2"/>
    <property type="match status" value="2"/>
</dbReference>
<dbReference type="GO" id="GO:0005829">
    <property type="term" value="C:cytosol"/>
    <property type="evidence" value="ECO:0007669"/>
    <property type="project" value="TreeGrafter"/>
</dbReference>
<dbReference type="InterPro" id="IPR004523">
    <property type="entry name" value="Asp-tRNA_synthase_2"/>
</dbReference>
<dbReference type="Pfam" id="PF01336">
    <property type="entry name" value="tRNA_anti-codon"/>
    <property type="match status" value="1"/>
</dbReference>
<dbReference type="InterPro" id="IPR004364">
    <property type="entry name" value="Aa-tRNA-synt_II"/>
</dbReference>
<evidence type="ECO:0000259" key="13">
    <source>
        <dbReference type="PROSITE" id="PS50862"/>
    </source>
</evidence>
<evidence type="ECO:0000256" key="12">
    <source>
        <dbReference type="SAM" id="MobiDB-lite"/>
    </source>
</evidence>
<dbReference type="InterPro" id="IPR045864">
    <property type="entry name" value="aa-tRNA-synth_II/BPL/LPL"/>
</dbReference>
<dbReference type="GeneID" id="3865304"/>
<feature type="compositionally biased region" description="Basic and acidic residues" evidence="12">
    <location>
        <begin position="437"/>
        <end position="453"/>
    </location>
</feature>
<accession>Q4UBU0</accession>
<evidence type="ECO:0000256" key="10">
    <source>
        <dbReference type="ARBA" id="ARBA00033155"/>
    </source>
</evidence>
<evidence type="ECO:0000256" key="6">
    <source>
        <dbReference type="ARBA" id="ARBA00022741"/>
    </source>
</evidence>
<dbReference type="FunCoup" id="Q4UBU0">
    <property type="interactions" value="541"/>
</dbReference>
<sequence length="629" mass="71427">MKNPMIEKLVMNIEDKYGYVPFGYELTRREFKDIKDLDNSINKNIWIRGRIHELRGKGGICFLILRQQRELLQCVIDSKSENNTKDMVKWTSTLSFESIVDVYGKVVVPNMPILSTTSSSKLINFLLNLDELNVSKIFCISKSSTNLPFLLRDANNTDNEEYTNNPNVIKVNQDTRLDNRALDLRCFMNNIIFKIQSIVCQLYREFLLSNDFIEIHTPKLLSGSSEGGSSVFKFKYFEQDACLAQSPQLYKQMAICGDLKRVFEIGPVFRAENSNTHRHLCEYVGLDLEMELKNNYMEVVNLIDEMLKFVFNGLKNSNEINYFYKLNPSIQPFQFLNQTPKITFQQAVEMLNEIVEIPKDLNEYDFTTEHEKLLGKIIKNKYNTDYYIIYQYPLNVRPFYTMPLDCSRTVLGPTGTGTEVTSTNDTNNTNNTNNTNKDTKDTKDTNSTEETNKDNTVVPGTVGSPPKDTNTTTNTSTGDGTVGASTVTGDTVTERTIWSRSYDFFMRGEEILSGAQRIHDSEELEKRAKECGIDVNTIKDYIQVFKYASFPHAGAGIGLERVVMLFLGLTNIRKTSMFPRDPKLNESKFSILNSFNSSNVNNKLPSNSSVTSVVSSDSPVVSSDSPVVS</sequence>
<evidence type="ECO:0000256" key="1">
    <source>
        <dbReference type="ARBA" id="ARBA00004496"/>
    </source>
</evidence>
<dbReference type="InterPro" id="IPR006195">
    <property type="entry name" value="aa-tRNA-synth_II"/>
</dbReference>
<dbReference type="PANTHER" id="PTHR43450">
    <property type="entry name" value="ASPARTYL-TRNA SYNTHETASE"/>
    <property type="match status" value="1"/>
</dbReference>
<dbReference type="PANTHER" id="PTHR43450:SF1">
    <property type="entry name" value="ASPARTATE--TRNA LIGASE, CYTOPLASMIC"/>
    <property type="match status" value="1"/>
</dbReference>
<evidence type="ECO:0000313" key="15">
    <source>
        <dbReference type="Proteomes" id="UP000001950"/>
    </source>
</evidence>
<dbReference type="SUPFAM" id="SSF55681">
    <property type="entry name" value="Class II aaRS and biotin synthetases"/>
    <property type="match status" value="1"/>
</dbReference>
<dbReference type="GO" id="GO:0003723">
    <property type="term" value="F:RNA binding"/>
    <property type="evidence" value="ECO:0007669"/>
    <property type="project" value="TreeGrafter"/>
</dbReference>
<dbReference type="GO" id="GO:0005524">
    <property type="term" value="F:ATP binding"/>
    <property type="evidence" value="ECO:0007669"/>
    <property type="project" value="UniProtKB-KW"/>
</dbReference>
<keyword evidence="7" id="KW-0067">ATP-binding</keyword>
<comment type="similarity">
    <text evidence="2">Belongs to the class-II aminoacyl-tRNA synthetase family. Type 2 subfamily.</text>
</comment>
<dbReference type="EC" id="6.1.1.12" evidence="3"/>
<reference evidence="14 15" key="1">
    <citation type="journal article" date="2005" name="Science">
        <title>Genome of the host-cell transforming parasite Theileria annulata compared with T. parva.</title>
        <authorList>
            <person name="Pain A."/>
            <person name="Renauld H."/>
            <person name="Berriman M."/>
            <person name="Murphy L."/>
            <person name="Yeats C.A."/>
            <person name="Weir W."/>
            <person name="Kerhornou A."/>
            <person name="Aslett M."/>
            <person name="Bishop R."/>
            <person name="Bouchier C."/>
            <person name="Cochet M."/>
            <person name="Coulson R.M.R."/>
            <person name="Cronin A."/>
            <person name="de Villiers E.P."/>
            <person name="Fraser A."/>
            <person name="Fosker N."/>
            <person name="Gardner M."/>
            <person name="Goble A."/>
            <person name="Griffiths-Jones S."/>
            <person name="Harris D.E."/>
            <person name="Katzer F."/>
            <person name="Larke N."/>
            <person name="Lord A."/>
            <person name="Maser P."/>
            <person name="McKellar S."/>
            <person name="Mooney P."/>
            <person name="Morton F."/>
            <person name="Nene V."/>
            <person name="O'Neil S."/>
            <person name="Price C."/>
            <person name="Quail M.A."/>
            <person name="Rabbinowitsch E."/>
            <person name="Rawlings N.D."/>
            <person name="Rutter S."/>
            <person name="Saunders D."/>
            <person name="Seeger K."/>
            <person name="Shah T."/>
            <person name="Squares R."/>
            <person name="Squares S."/>
            <person name="Tivey A."/>
            <person name="Walker A.R."/>
            <person name="Woodward J."/>
            <person name="Dobbelaere D.A.E."/>
            <person name="Langsley G."/>
            <person name="Rajandream M.A."/>
            <person name="McKeever D."/>
            <person name="Shiels B."/>
            <person name="Tait A."/>
            <person name="Barrell B.G."/>
            <person name="Hall N."/>
        </authorList>
    </citation>
    <scope>NUCLEOTIDE SEQUENCE [LARGE SCALE GENOMIC DNA]</scope>
    <source>
        <strain evidence="15">Ankara</strain>
    </source>
</reference>
<dbReference type="RefSeq" id="XP_955187.1">
    <property type="nucleotide sequence ID" value="XM_950094.1"/>
</dbReference>
<comment type="subcellular location">
    <subcellularLocation>
        <location evidence="1">Cytoplasm</location>
    </subcellularLocation>
</comment>
<proteinExistence type="inferred from homology"/>
<dbReference type="PROSITE" id="PS50862">
    <property type="entry name" value="AA_TRNA_LIGASE_II"/>
    <property type="match status" value="1"/>
</dbReference>
<keyword evidence="15" id="KW-1185">Reference proteome</keyword>
<keyword evidence="4" id="KW-0963">Cytoplasm</keyword>
<feature type="domain" description="Aminoacyl-transfer RNA synthetases class-II family profile" evidence="13">
    <location>
        <begin position="193"/>
        <end position="579"/>
    </location>
</feature>
<evidence type="ECO:0000256" key="2">
    <source>
        <dbReference type="ARBA" id="ARBA00005312"/>
    </source>
</evidence>
<feature type="compositionally biased region" description="Low complexity" evidence="12">
    <location>
        <begin position="421"/>
        <end position="436"/>
    </location>
</feature>
<keyword evidence="9" id="KW-0030">Aminoacyl-tRNA synthetase</keyword>
<evidence type="ECO:0000256" key="9">
    <source>
        <dbReference type="ARBA" id="ARBA00023146"/>
    </source>
</evidence>
<dbReference type="GO" id="GO:0004815">
    <property type="term" value="F:aspartate-tRNA ligase activity"/>
    <property type="evidence" value="ECO:0007669"/>
    <property type="project" value="UniProtKB-EC"/>
</dbReference>
<dbReference type="InterPro" id="IPR012340">
    <property type="entry name" value="NA-bd_OB-fold"/>
</dbReference>
<dbReference type="HAMAP" id="MF_02075">
    <property type="entry name" value="Asp_tRNA_synth_type2"/>
    <property type="match status" value="1"/>
</dbReference>
<dbReference type="Proteomes" id="UP000001950">
    <property type="component" value="Chromosome 3"/>
</dbReference>
<evidence type="ECO:0000256" key="3">
    <source>
        <dbReference type="ARBA" id="ARBA00012841"/>
    </source>
</evidence>
<dbReference type="OMA" id="HYSEEVI"/>
<protein>
    <recommendedName>
        <fullName evidence="3">aspartate--tRNA ligase</fullName>
        <ecNumber evidence="3">6.1.1.12</ecNumber>
    </recommendedName>
    <alternativeName>
        <fullName evidence="10">Aspartyl-tRNA synthetase</fullName>
    </alternativeName>
</protein>